<keyword evidence="2" id="KW-1185">Reference proteome</keyword>
<gene>
    <name evidence="1" type="ORF">COCMIDRAFT_6800</name>
</gene>
<dbReference type="RefSeq" id="XP_007689673.1">
    <property type="nucleotide sequence ID" value="XM_007691483.1"/>
</dbReference>
<dbReference type="EMBL" id="KI964019">
    <property type="protein sequence ID" value="EUC43777.1"/>
    <property type="molecule type" value="Genomic_DNA"/>
</dbReference>
<proteinExistence type="predicted"/>
<dbReference type="GeneID" id="19125087"/>
<sequence>MVATRAAKRRRLAENARAVAASTSDEPQNTFLKLPQEIREQIYTFIFEDNGMEFRWKAILLLCASSPMLHWGSYDLDGPRGLPSWILTCKQTLHEVVEFIARTHTIRVVQKIGWPERAMDEAPNPLVISNNGIRNIYLSRTEGWLDVSWLRGSCGLAIWRPLRKHYFLSALKDLRLTDVCLELCWGRWVENPIQASSWRGGERIGFLADWTPYREGRFQKVTIDVTVCYGTEQGSPNQQLMREAKKLAVQLVGSGGVVTWCDYDGIGDTSLIRKCVVVERKI</sequence>
<name>W6YWM8_COCMI</name>
<dbReference type="AlphaFoldDB" id="W6YWM8"/>
<dbReference type="Proteomes" id="UP000054032">
    <property type="component" value="Unassembled WGS sequence"/>
</dbReference>
<reference evidence="1 2" key="1">
    <citation type="journal article" date="2013" name="PLoS Genet.">
        <title>Comparative genome structure, secondary metabolite, and effector coding capacity across Cochliobolus pathogens.</title>
        <authorList>
            <person name="Condon B.J."/>
            <person name="Leng Y."/>
            <person name="Wu D."/>
            <person name="Bushley K.E."/>
            <person name="Ohm R.A."/>
            <person name="Otillar R."/>
            <person name="Martin J."/>
            <person name="Schackwitz W."/>
            <person name="Grimwood J."/>
            <person name="MohdZainudin N."/>
            <person name="Xue C."/>
            <person name="Wang R."/>
            <person name="Manning V.A."/>
            <person name="Dhillon B."/>
            <person name="Tu Z.J."/>
            <person name="Steffenson B.J."/>
            <person name="Salamov A."/>
            <person name="Sun H."/>
            <person name="Lowry S."/>
            <person name="LaButti K."/>
            <person name="Han J."/>
            <person name="Copeland A."/>
            <person name="Lindquist E."/>
            <person name="Barry K."/>
            <person name="Schmutz J."/>
            <person name="Baker S.E."/>
            <person name="Ciuffetti L.M."/>
            <person name="Grigoriev I.V."/>
            <person name="Zhong S."/>
            <person name="Turgeon B.G."/>
        </authorList>
    </citation>
    <scope>NUCLEOTIDE SEQUENCE [LARGE SCALE GENOMIC DNA]</scope>
    <source>
        <strain evidence="1 2">ATCC 44560</strain>
    </source>
</reference>
<organism evidence="1 2">
    <name type="scientific">Bipolaris oryzae ATCC 44560</name>
    <dbReference type="NCBI Taxonomy" id="930090"/>
    <lineage>
        <taxon>Eukaryota</taxon>
        <taxon>Fungi</taxon>
        <taxon>Dikarya</taxon>
        <taxon>Ascomycota</taxon>
        <taxon>Pezizomycotina</taxon>
        <taxon>Dothideomycetes</taxon>
        <taxon>Pleosporomycetidae</taxon>
        <taxon>Pleosporales</taxon>
        <taxon>Pleosporineae</taxon>
        <taxon>Pleosporaceae</taxon>
        <taxon>Bipolaris</taxon>
    </lineage>
</organism>
<dbReference type="KEGG" id="bor:COCMIDRAFT_6800"/>
<protein>
    <submittedName>
        <fullName evidence="1">Uncharacterized protein</fullName>
    </submittedName>
</protein>
<accession>W6YWM8</accession>
<evidence type="ECO:0000313" key="2">
    <source>
        <dbReference type="Proteomes" id="UP000054032"/>
    </source>
</evidence>
<dbReference type="OrthoDB" id="3684327at2759"/>
<evidence type="ECO:0000313" key="1">
    <source>
        <dbReference type="EMBL" id="EUC43777.1"/>
    </source>
</evidence>
<dbReference type="HOGENOM" id="CLU_1001177_0_0_1"/>